<evidence type="ECO:0000313" key="3">
    <source>
        <dbReference type="Proteomes" id="UP000608579"/>
    </source>
</evidence>
<organism evidence="2 3">
    <name type="scientific">Caldiarchaeum subterraneum</name>
    <dbReference type="NCBI Taxonomy" id="311458"/>
    <lineage>
        <taxon>Archaea</taxon>
        <taxon>Nitrososphaerota</taxon>
        <taxon>Candidatus Caldarchaeales</taxon>
        <taxon>Candidatus Caldarchaeaceae</taxon>
        <taxon>Candidatus Caldarchaeum</taxon>
    </lineage>
</organism>
<protein>
    <submittedName>
        <fullName evidence="2">Lrp/AsnC family transcriptional regulator</fullName>
    </submittedName>
</protein>
<feature type="domain" description="Transcription regulator AsnC/Lrp ligand binding" evidence="1">
    <location>
        <begin position="11"/>
        <end position="79"/>
    </location>
</feature>
<reference evidence="2" key="1">
    <citation type="journal article" date="2020" name="ISME J.">
        <title>Gammaproteobacteria mediating utilization of methyl-, sulfur- and petroleum organic compounds in deep ocean hydrothermal plumes.</title>
        <authorList>
            <person name="Zhou Z."/>
            <person name="Liu Y."/>
            <person name="Pan J."/>
            <person name="Cron B.R."/>
            <person name="Toner B.M."/>
            <person name="Anantharaman K."/>
            <person name="Breier J.A."/>
            <person name="Dick G.J."/>
            <person name="Li M."/>
        </authorList>
    </citation>
    <scope>NUCLEOTIDE SEQUENCE</scope>
    <source>
        <strain evidence="2">SZUA-1515</strain>
    </source>
</reference>
<evidence type="ECO:0000259" key="1">
    <source>
        <dbReference type="Pfam" id="PF01037"/>
    </source>
</evidence>
<accession>A0A833ECJ7</accession>
<dbReference type="PANTHER" id="PTHR30154">
    <property type="entry name" value="LEUCINE-RESPONSIVE REGULATORY PROTEIN"/>
    <property type="match status" value="1"/>
</dbReference>
<evidence type="ECO:0000313" key="2">
    <source>
        <dbReference type="EMBL" id="HIQ29870.1"/>
    </source>
</evidence>
<dbReference type="AlphaFoldDB" id="A0A833ECJ7"/>
<dbReference type="GO" id="GO:0043565">
    <property type="term" value="F:sequence-specific DNA binding"/>
    <property type="evidence" value="ECO:0007669"/>
    <property type="project" value="TreeGrafter"/>
</dbReference>
<dbReference type="SUPFAM" id="SSF54909">
    <property type="entry name" value="Dimeric alpha+beta barrel"/>
    <property type="match status" value="1"/>
</dbReference>
<dbReference type="GO" id="GO:0005829">
    <property type="term" value="C:cytosol"/>
    <property type="evidence" value="ECO:0007669"/>
    <property type="project" value="TreeGrafter"/>
</dbReference>
<dbReference type="Pfam" id="PF01037">
    <property type="entry name" value="AsnC_trans_reg"/>
    <property type="match status" value="1"/>
</dbReference>
<sequence length="91" mass="10070">MLERGVTVILHVFVDSNALEDVAKEITKLPEAVDVYEVTGEFDIIAVISTPTIHHFRELIKDKILRIPGVKSTVTSVVLYVHKKAGVETGE</sequence>
<gene>
    <name evidence="2" type="ORF">EYH45_04830</name>
</gene>
<dbReference type="GO" id="GO:0043200">
    <property type="term" value="P:response to amino acid"/>
    <property type="evidence" value="ECO:0007669"/>
    <property type="project" value="TreeGrafter"/>
</dbReference>
<dbReference type="PANTHER" id="PTHR30154:SF34">
    <property type="entry name" value="TRANSCRIPTIONAL REGULATOR AZLB"/>
    <property type="match status" value="1"/>
</dbReference>
<name>A0A833ECJ7_CALS0</name>
<dbReference type="EMBL" id="DQVM01000093">
    <property type="protein sequence ID" value="HIQ29870.1"/>
    <property type="molecule type" value="Genomic_DNA"/>
</dbReference>
<dbReference type="InterPro" id="IPR011008">
    <property type="entry name" value="Dimeric_a/b-barrel"/>
</dbReference>
<comment type="caution">
    <text evidence="2">The sequence shown here is derived from an EMBL/GenBank/DDBJ whole genome shotgun (WGS) entry which is preliminary data.</text>
</comment>
<dbReference type="Gene3D" id="3.30.70.920">
    <property type="match status" value="1"/>
</dbReference>
<dbReference type="InterPro" id="IPR019887">
    <property type="entry name" value="Tscrpt_reg_AsnC/Lrp_C"/>
</dbReference>
<dbReference type="Proteomes" id="UP000608579">
    <property type="component" value="Unassembled WGS sequence"/>
</dbReference>
<proteinExistence type="predicted"/>